<keyword evidence="8" id="KW-1185">Reference proteome</keyword>
<keyword evidence="3" id="KW-0731">Sigma factor</keyword>
<dbReference type="STRING" id="655353.SAMN04488056_11328"/>
<dbReference type="SUPFAM" id="SSF88946">
    <property type="entry name" value="Sigma2 domain of RNA polymerase sigma factors"/>
    <property type="match status" value="1"/>
</dbReference>
<dbReference type="AlphaFoldDB" id="A0A1I5K5W8"/>
<dbReference type="GO" id="GO:0003677">
    <property type="term" value="F:DNA binding"/>
    <property type="evidence" value="ECO:0007669"/>
    <property type="project" value="InterPro"/>
</dbReference>
<dbReference type="Pfam" id="PF04542">
    <property type="entry name" value="Sigma70_r2"/>
    <property type="match status" value="1"/>
</dbReference>
<dbReference type="InterPro" id="IPR013249">
    <property type="entry name" value="RNA_pol_sigma70_r4_t2"/>
</dbReference>
<name>A0A1I5K5W8_9HYPH</name>
<organism evidence="7 8">
    <name type="scientific">Cohaesibacter marisflavi</name>
    <dbReference type="NCBI Taxonomy" id="655353"/>
    <lineage>
        <taxon>Bacteria</taxon>
        <taxon>Pseudomonadati</taxon>
        <taxon>Pseudomonadota</taxon>
        <taxon>Alphaproteobacteria</taxon>
        <taxon>Hyphomicrobiales</taxon>
        <taxon>Cohaesibacteraceae</taxon>
    </lineage>
</organism>
<dbReference type="Gene3D" id="1.10.10.10">
    <property type="entry name" value="Winged helix-like DNA-binding domain superfamily/Winged helix DNA-binding domain"/>
    <property type="match status" value="1"/>
</dbReference>
<evidence type="ECO:0000259" key="6">
    <source>
        <dbReference type="Pfam" id="PF08281"/>
    </source>
</evidence>
<dbReference type="GO" id="GO:0006352">
    <property type="term" value="P:DNA-templated transcription initiation"/>
    <property type="evidence" value="ECO:0007669"/>
    <property type="project" value="InterPro"/>
</dbReference>
<evidence type="ECO:0000256" key="3">
    <source>
        <dbReference type="ARBA" id="ARBA00023082"/>
    </source>
</evidence>
<sequence>MSGAEETRDLALLEQIARNDRKAIALLYQRHHLRLYRFLLRFVKNEAQAEELVNETFIDVWRGAGKFEGRSQVSSWILSIGRNKALSLLRKRSDAELDDEYASGLEDESDTPEVMTLKQDKAAAMRLCINRLSDEHREVIDLVYYQEKAIKEIAVILSVPENTVKTRVFHARKNLSDLLAKSGIDRGWP</sequence>
<proteinExistence type="inferred from homology"/>
<protein>
    <submittedName>
        <fullName evidence="7">RNA polymerase sigma-70 factor, ECF subfamily</fullName>
    </submittedName>
</protein>
<evidence type="ECO:0000313" key="8">
    <source>
        <dbReference type="Proteomes" id="UP000199236"/>
    </source>
</evidence>
<comment type="similarity">
    <text evidence="1">Belongs to the sigma-70 factor family. ECF subfamily.</text>
</comment>
<dbReference type="CDD" id="cd06171">
    <property type="entry name" value="Sigma70_r4"/>
    <property type="match status" value="1"/>
</dbReference>
<feature type="domain" description="RNA polymerase sigma-70 region 2" evidence="5">
    <location>
        <begin position="27"/>
        <end position="93"/>
    </location>
</feature>
<dbReference type="PANTHER" id="PTHR43133:SF32">
    <property type="entry name" value="BLR3042 PROTEIN"/>
    <property type="match status" value="1"/>
</dbReference>
<dbReference type="GO" id="GO:0016987">
    <property type="term" value="F:sigma factor activity"/>
    <property type="evidence" value="ECO:0007669"/>
    <property type="project" value="UniProtKB-KW"/>
</dbReference>
<accession>A0A1I5K5W8</accession>
<dbReference type="SUPFAM" id="SSF88659">
    <property type="entry name" value="Sigma3 and sigma4 domains of RNA polymerase sigma factors"/>
    <property type="match status" value="1"/>
</dbReference>
<feature type="domain" description="RNA polymerase sigma factor 70 region 4 type 2" evidence="6">
    <location>
        <begin position="124"/>
        <end position="175"/>
    </location>
</feature>
<dbReference type="InterPro" id="IPR013325">
    <property type="entry name" value="RNA_pol_sigma_r2"/>
</dbReference>
<keyword evidence="4" id="KW-0804">Transcription</keyword>
<reference evidence="7 8" key="1">
    <citation type="submission" date="2016-10" db="EMBL/GenBank/DDBJ databases">
        <authorList>
            <person name="de Groot N.N."/>
        </authorList>
    </citation>
    <scope>NUCLEOTIDE SEQUENCE [LARGE SCALE GENOMIC DNA]</scope>
    <source>
        <strain evidence="7 8">CGMCC 1.9157</strain>
    </source>
</reference>
<evidence type="ECO:0000256" key="1">
    <source>
        <dbReference type="ARBA" id="ARBA00010641"/>
    </source>
</evidence>
<gene>
    <name evidence="7" type="ORF">SAMN04488056_11328</name>
</gene>
<dbReference type="EMBL" id="FOVR01000013">
    <property type="protein sequence ID" value="SFO79986.1"/>
    <property type="molecule type" value="Genomic_DNA"/>
</dbReference>
<dbReference type="NCBIfam" id="TIGR02937">
    <property type="entry name" value="sigma70-ECF"/>
    <property type="match status" value="1"/>
</dbReference>
<evidence type="ECO:0000259" key="5">
    <source>
        <dbReference type="Pfam" id="PF04542"/>
    </source>
</evidence>
<dbReference type="InterPro" id="IPR007627">
    <property type="entry name" value="RNA_pol_sigma70_r2"/>
</dbReference>
<dbReference type="InterPro" id="IPR014284">
    <property type="entry name" value="RNA_pol_sigma-70_dom"/>
</dbReference>
<dbReference type="InterPro" id="IPR036388">
    <property type="entry name" value="WH-like_DNA-bd_sf"/>
</dbReference>
<dbReference type="PANTHER" id="PTHR43133">
    <property type="entry name" value="RNA POLYMERASE ECF-TYPE SIGMA FACTO"/>
    <property type="match status" value="1"/>
</dbReference>
<evidence type="ECO:0000313" key="7">
    <source>
        <dbReference type="EMBL" id="SFO79986.1"/>
    </source>
</evidence>
<dbReference type="RefSeq" id="WP_090074890.1">
    <property type="nucleotide sequence ID" value="NZ_FOVR01000013.1"/>
</dbReference>
<evidence type="ECO:0000256" key="2">
    <source>
        <dbReference type="ARBA" id="ARBA00023015"/>
    </source>
</evidence>
<dbReference type="NCBIfam" id="NF009168">
    <property type="entry name" value="PRK12515.1"/>
    <property type="match status" value="1"/>
</dbReference>
<dbReference type="OrthoDB" id="9803470at2"/>
<dbReference type="Gene3D" id="1.10.1740.10">
    <property type="match status" value="1"/>
</dbReference>
<dbReference type="InterPro" id="IPR013324">
    <property type="entry name" value="RNA_pol_sigma_r3/r4-like"/>
</dbReference>
<evidence type="ECO:0000256" key="4">
    <source>
        <dbReference type="ARBA" id="ARBA00023163"/>
    </source>
</evidence>
<dbReference type="Pfam" id="PF08281">
    <property type="entry name" value="Sigma70_r4_2"/>
    <property type="match status" value="1"/>
</dbReference>
<keyword evidence="2" id="KW-0805">Transcription regulation</keyword>
<dbReference type="InterPro" id="IPR039425">
    <property type="entry name" value="RNA_pol_sigma-70-like"/>
</dbReference>
<dbReference type="Proteomes" id="UP000199236">
    <property type="component" value="Unassembled WGS sequence"/>
</dbReference>